<keyword evidence="3" id="KW-0813">Transport</keyword>
<evidence type="ECO:0000256" key="5">
    <source>
        <dbReference type="ARBA" id="ARBA00022989"/>
    </source>
</evidence>
<dbReference type="Pfam" id="PF16913">
    <property type="entry name" value="PUNUT"/>
    <property type="match status" value="1"/>
</dbReference>
<dbReference type="STRING" id="4540.A0A3L6QSU2"/>
<dbReference type="GO" id="GO:0015211">
    <property type="term" value="F:purine nucleoside transmembrane transporter activity"/>
    <property type="evidence" value="ECO:0007669"/>
    <property type="project" value="InterPro"/>
</dbReference>
<dbReference type="GO" id="GO:0016020">
    <property type="term" value="C:membrane"/>
    <property type="evidence" value="ECO:0007669"/>
    <property type="project" value="UniProtKB-SubCell"/>
</dbReference>
<dbReference type="PANTHER" id="PTHR31376">
    <property type="entry name" value="OS09G0467300 PROTEIN-RELATED"/>
    <property type="match status" value="1"/>
</dbReference>
<reference evidence="10" key="1">
    <citation type="journal article" date="2019" name="Nat. Commun.">
        <title>The genome of broomcorn millet.</title>
        <authorList>
            <person name="Zou C."/>
            <person name="Miki D."/>
            <person name="Li D."/>
            <person name="Tang Q."/>
            <person name="Xiao L."/>
            <person name="Rajput S."/>
            <person name="Deng P."/>
            <person name="Jia W."/>
            <person name="Huang R."/>
            <person name="Zhang M."/>
            <person name="Sun Y."/>
            <person name="Hu J."/>
            <person name="Fu X."/>
            <person name="Schnable P.S."/>
            <person name="Li F."/>
            <person name="Zhang H."/>
            <person name="Feng B."/>
            <person name="Zhu X."/>
            <person name="Liu R."/>
            <person name="Schnable J.C."/>
            <person name="Zhu J.-K."/>
            <person name="Zhang H."/>
        </authorList>
    </citation>
    <scope>NUCLEOTIDE SEQUENCE [LARGE SCALE GENOMIC DNA]</scope>
</reference>
<gene>
    <name evidence="9" type="ORF">C2845_PM04G18600</name>
</gene>
<feature type="transmembrane region" description="Helical" evidence="8">
    <location>
        <begin position="82"/>
        <end position="102"/>
    </location>
</feature>
<keyword evidence="10" id="KW-1185">Reference proteome</keyword>
<feature type="transmembrane region" description="Helical" evidence="8">
    <location>
        <begin position="53"/>
        <end position="76"/>
    </location>
</feature>
<dbReference type="OrthoDB" id="1865379at2759"/>
<dbReference type="InterPro" id="IPR030182">
    <property type="entry name" value="PUP_plant"/>
</dbReference>
<evidence type="ECO:0000256" key="4">
    <source>
        <dbReference type="ARBA" id="ARBA00022692"/>
    </source>
</evidence>
<dbReference type="InterPro" id="IPR037185">
    <property type="entry name" value="EmrE-like"/>
</dbReference>
<evidence type="ECO:0000313" key="9">
    <source>
        <dbReference type="EMBL" id="RLM86882.1"/>
    </source>
</evidence>
<evidence type="ECO:0000256" key="6">
    <source>
        <dbReference type="ARBA" id="ARBA00023136"/>
    </source>
</evidence>
<dbReference type="AlphaFoldDB" id="A0A3L6QSU2"/>
<accession>A0A3L6QSU2</accession>
<comment type="similarity">
    <text evidence="2">Belongs to the purine permeases (TC 2.A.7.14) family.</text>
</comment>
<dbReference type="SUPFAM" id="SSF103481">
    <property type="entry name" value="Multidrug resistance efflux transporter EmrE"/>
    <property type="match status" value="1"/>
</dbReference>
<keyword evidence="5 8" id="KW-1133">Transmembrane helix</keyword>
<dbReference type="EMBL" id="PQIB02000011">
    <property type="protein sequence ID" value="RLM86882.1"/>
    <property type="molecule type" value="Genomic_DNA"/>
</dbReference>
<organism evidence="9 10">
    <name type="scientific">Panicum miliaceum</name>
    <name type="common">Proso millet</name>
    <name type="synonym">Broomcorn millet</name>
    <dbReference type="NCBI Taxonomy" id="4540"/>
    <lineage>
        <taxon>Eukaryota</taxon>
        <taxon>Viridiplantae</taxon>
        <taxon>Streptophyta</taxon>
        <taxon>Embryophyta</taxon>
        <taxon>Tracheophyta</taxon>
        <taxon>Spermatophyta</taxon>
        <taxon>Magnoliopsida</taxon>
        <taxon>Liliopsida</taxon>
        <taxon>Poales</taxon>
        <taxon>Poaceae</taxon>
        <taxon>PACMAD clade</taxon>
        <taxon>Panicoideae</taxon>
        <taxon>Panicodae</taxon>
        <taxon>Paniceae</taxon>
        <taxon>Panicinae</taxon>
        <taxon>Panicum</taxon>
        <taxon>Panicum sect. Panicum</taxon>
    </lineage>
</organism>
<evidence type="ECO:0000256" key="7">
    <source>
        <dbReference type="SAM" id="MobiDB-lite"/>
    </source>
</evidence>
<evidence type="ECO:0000256" key="1">
    <source>
        <dbReference type="ARBA" id="ARBA00004141"/>
    </source>
</evidence>
<dbReference type="Proteomes" id="UP000275267">
    <property type="component" value="Unassembled WGS sequence"/>
</dbReference>
<keyword evidence="4 8" id="KW-0812">Transmembrane</keyword>
<dbReference type="PANTHER" id="PTHR31376:SF99">
    <property type="entry name" value="PURINE PERMEASE-RELATED"/>
    <property type="match status" value="1"/>
</dbReference>
<dbReference type="GO" id="GO:0005345">
    <property type="term" value="F:purine nucleobase transmembrane transporter activity"/>
    <property type="evidence" value="ECO:0007669"/>
    <property type="project" value="UniProtKB-ARBA"/>
</dbReference>
<evidence type="ECO:0000256" key="2">
    <source>
        <dbReference type="ARBA" id="ARBA00006213"/>
    </source>
</evidence>
<evidence type="ECO:0000256" key="8">
    <source>
        <dbReference type="SAM" id="Phobius"/>
    </source>
</evidence>
<feature type="region of interest" description="Disordered" evidence="7">
    <location>
        <begin position="1"/>
        <end position="24"/>
    </location>
</feature>
<evidence type="ECO:0000313" key="10">
    <source>
        <dbReference type="Proteomes" id="UP000275267"/>
    </source>
</evidence>
<name>A0A3L6QSU2_PANMI</name>
<protein>
    <submittedName>
        <fullName evidence="9">Purine permease 3-like isoform X1</fullName>
    </submittedName>
</protein>
<comment type="caution">
    <text evidence="9">The sequence shown here is derived from an EMBL/GenBank/DDBJ whole genome shotgun (WGS) entry which is preliminary data.</text>
</comment>
<evidence type="ECO:0000256" key="3">
    <source>
        <dbReference type="ARBA" id="ARBA00022448"/>
    </source>
</evidence>
<sequence length="150" mass="15851">MEVETPAQHRAPPQPCKSAGATRPGGSCGSARLLRNPAIPEEAREFGFGRTGYYLLLAGSAATYQCFFLGTIGAIFFGSALLAGVVMTVLIPVTEVLAVLLFSEPFNGTKGVALALSLWGFVSYFYGEVQTAKANSQPDNNPPNAEHLDP</sequence>
<keyword evidence="6 8" id="KW-0472">Membrane</keyword>
<proteinExistence type="inferred from homology"/>
<comment type="subcellular location">
    <subcellularLocation>
        <location evidence="1">Membrane</location>
        <topology evidence="1">Multi-pass membrane protein</topology>
    </subcellularLocation>
</comment>